<dbReference type="KEGG" id="pry:Prubr_01640"/>
<gene>
    <name evidence="2" type="ORF">Prubr_01640</name>
</gene>
<evidence type="ECO:0000313" key="2">
    <source>
        <dbReference type="EMBL" id="BCJ63143.1"/>
    </source>
</evidence>
<sequence length="112" mass="13093">MDEKDFWERLEFRICRELQGFDDKHLRCHWCDGLVAEEYDLLGEQPCIRGRAWCGLSGQEPWRFVLLLAPVTRSREGIDWSALLPDDRATGWLSPDPQHKSMVIDPRSSHPD</sequence>
<name>A0A810MTZ9_9ACTN</name>
<reference evidence="2" key="1">
    <citation type="submission" date="2020-08" db="EMBL/GenBank/DDBJ databases">
        <title>Whole genome shotgun sequence of Polymorphospora rubra NBRC 101157.</title>
        <authorList>
            <person name="Komaki H."/>
            <person name="Tamura T."/>
        </authorList>
    </citation>
    <scope>NUCLEOTIDE SEQUENCE</scope>
    <source>
        <strain evidence="2">NBRC 101157</strain>
    </source>
</reference>
<evidence type="ECO:0000313" key="3">
    <source>
        <dbReference type="Proteomes" id="UP000680866"/>
    </source>
</evidence>
<dbReference type="Proteomes" id="UP000680866">
    <property type="component" value="Chromosome"/>
</dbReference>
<proteinExistence type="predicted"/>
<dbReference type="EMBL" id="AP023359">
    <property type="protein sequence ID" value="BCJ63143.1"/>
    <property type="molecule type" value="Genomic_DNA"/>
</dbReference>
<accession>A0A810MTZ9</accession>
<dbReference type="RefSeq" id="WP_212820640.1">
    <property type="nucleotide sequence ID" value="NZ_AP023359.1"/>
</dbReference>
<protein>
    <submittedName>
        <fullName evidence="2">Uncharacterized protein</fullName>
    </submittedName>
</protein>
<keyword evidence="3" id="KW-1185">Reference proteome</keyword>
<feature type="region of interest" description="Disordered" evidence="1">
    <location>
        <begin position="89"/>
        <end position="112"/>
    </location>
</feature>
<dbReference type="AlphaFoldDB" id="A0A810MTZ9"/>
<organism evidence="2 3">
    <name type="scientific">Polymorphospora rubra</name>
    <dbReference type="NCBI Taxonomy" id="338584"/>
    <lineage>
        <taxon>Bacteria</taxon>
        <taxon>Bacillati</taxon>
        <taxon>Actinomycetota</taxon>
        <taxon>Actinomycetes</taxon>
        <taxon>Micromonosporales</taxon>
        <taxon>Micromonosporaceae</taxon>
        <taxon>Polymorphospora</taxon>
    </lineage>
</organism>
<evidence type="ECO:0000256" key="1">
    <source>
        <dbReference type="SAM" id="MobiDB-lite"/>
    </source>
</evidence>